<dbReference type="SUPFAM" id="SSF111369">
    <property type="entry name" value="HlyD-like secretion proteins"/>
    <property type="match status" value="1"/>
</dbReference>
<dbReference type="Pfam" id="PF25917">
    <property type="entry name" value="BSH_RND"/>
    <property type="match status" value="1"/>
</dbReference>
<evidence type="ECO:0000256" key="1">
    <source>
        <dbReference type="ARBA" id="ARBA00009477"/>
    </source>
</evidence>
<dbReference type="CDD" id="cd14686">
    <property type="entry name" value="bZIP"/>
    <property type="match status" value="1"/>
</dbReference>
<dbReference type="EMBL" id="JAOYOD010000001">
    <property type="protein sequence ID" value="MCV9385620.1"/>
    <property type="molecule type" value="Genomic_DNA"/>
</dbReference>
<dbReference type="Gene3D" id="1.10.287.470">
    <property type="entry name" value="Helix hairpin bin"/>
    <property type="match status" value="1"/>
</dbReference>
<keyword evidence="2" id="KW-0175">Coiled coil</keyword>
<evidence type="ECO:0000313" key="4">
    <source>
        <dbReference type="EMBL" id="MCV9385620.1"/>
    </source>
</evidence>
<dbReference type="Proteomes" id="UP001300692">
    <property type="component" value="Unassembled WGS sequence"/>
</dbReference>
<dbReference type="NCBIfam" id="TIGR01730">
    <property type="entry name" value="RND_mfp"/>
    <property type="match status" value="1"/>
</dbReference>
<keyword evidence="5" id="KW-1185">Reference proteome</keyword>
<sequence length="385" mass="42736">MRTYISIITLAVVLGACDGELEKKKAKVEELKTEISELKSEVATLEDEIKKEDPEYGKKAINKVLITALEIKPKYFEHKIDVRGGVESRTNVTVSPQIMGKIESVNVKEGQKVSKGQLLFTLDNDIIRNNIAELRTSLELATVVAEKQENLWKQNIGTEIQYLEAKNNKESLERKLATAQSQLSQSRVKAPFSGSIDKVDAKVGEMAQPGMPMVRIVNPDDIHISADVSERFIGKFKQGDKVDVYFPAQDQRLESTVTSVGQVINDQNRTFNMEVKLPKLDFPAKPNQVVVLSLKDYVNEKAIKVPTKLIQSDKIGQFIYVVEKQGEELVAKKSHIETGLSFNNETEIVSGLSTGQSVALKGYRDLSEGVIVSIEDSKETAVAAK</sequence>
<feature type="coiled-coil region" evidence="2">
    <location>
        <begin position="155"/>
        <end position="189"/>
    </location>
</feature>
<feature type="coiled-coil region" evidence="2">
    <location>
        <begin position="14"/>
        <end position="48"/>
    </location>
</feature>
<organism evidence="4 5">
    <name type="scientific">Reichenbachiella ulvae</name>
    <dbReference type="NCBI Taxonomy" id="2980104"/>
    <lineage>
        <taxon>Bacteria</taxon>
        <taxon>Pseudomonadati</taxon>
        <taxon>Bacteroidota</taxon>
        <taxon>Cytophagia</taxon>
        <taxon>Cytophagales</taxon>
        <taxon>Reichenbachiellaceae</taxon>
        <taxon>Reichenbachiella</taxon>
    </lineage>
</organism>
<dbReference type="PANTHER" id="PTHR30469:SF15">
    <property type="entry name" value="HLYD FAMILY OF SECRETION PROTEINS"/>
    <property type="match status" value="1"/>
</dbReference>
<feature type="domain" description="Multidrug resistance protein MdtA-like barrel-sandwich hybrid" evidence="3">
    <location>
        <begin position="91"/>
        <end position="214"/>
    </location>
</feature>
<dbReference type="Gene3D" id="2.40.30.170">
    <property type="match status" value="1"/>
</dbReference>
<name>A0ABT3CQ81_9BACT</name>
<dbReference type="Gene3D" id="2.40.50.100">
    <property type="match status" value="1"/>
</dbReference>
<comment type="similarity">
    <text evidence="1">Belongs to the membrane fusion protein (MFP) (TC 8.A.1) family.</text>
</comment>
<protein>
    <submittedName>
        <fullName evidence="4">Efflux RND transporter periplasmic adaptor subunit</fullName>
    </submittedName>
</protein>
<evidence type="ECO:0000259" key="3">
    <source>
        <dbReference type="Pfam" id="PF25917"/>
    </source>
</evidence>
<dbReference type="RefSeq" id="WP_264136405.1">
    <property type="nucleotide sequence ID" value="NZ_JAOYOD010000001.1"/>
</dbReference>
<dbReference type="PANTHER" id="PTHR30469">
    <property type="entry name" value="MULTIDRUG RESISTANCE PROTEIN MDTA"/>
    <property type="match status" value="1"/>
</dbReference>
<comment type="caution">
    <text evidence="4">The sequence shown here is derived from an EMBL/GenBank/DDBJ whole genome shotgun (WGS) entry which is preliminary data.</text>
</comment>
<dbReference type="PROSITE" id="PS51257">
    <property type="entry name" value="PROKAR_LIPOPROTEIN"/>
    <property type="match status" value="1"/>
</dbReference>
<gene>
    <name evidence="4" type="ORF">N7U62_03050</name>
</gene>
<accession>A0ABT3CQ81</accession>
<dbReference type="InterPro" id="IPR006143">
    <property type="entry name" value="RND_pump_MFP"/>
</dbReference>
<dbReference type="Gene3D" id="2.40.420.20">
    <property type="match status" value="1"/>
</dbReference>
<proteinExistence type="inferred from homology"/>
<dbReference type="InterPro" id="IPR058625">
    <property type="entry name" value="MdtA-like_BSH"/>
</dbReference>
<evidence type="ECO:0000256" key="2">
    <source>
        <dbReference type="SAM" id="Coils"/>
    </source>
</evidence>
<reference evidence="4 5" key="1">
    <citation type="submission" date="2022-10" db="EMBL/GenBank/DDBJ databases">
        <title>Comparative genomics and taxonomic characterization of three novel marine species of genus Reichenbachiella exhibiting antioxidant and polysaccharide degradation activities.</title>
        <authorList>
            <person name="Muhammad N."/>
            <person name="Lee Y.-J."/>
            <person name="Ko J."/>
            <person name="Kim S.-G."/>
        </authorList>
    </citation>
    <scope>NUCLEOTIDE SEQUENCE [LARGE SCALE GENOMIC DNA]</scope>
    <source>
        <strain evidence="4 5">ABR2-5</strain>
    </source>
</reference>
<evidence type="ECO:0000313" key="5">
    <source>
        <dbReference type="Proteomes" id="UP001300692"/>
    </source>
</evidence>